<dbReference type="InterPro" id="IPR000653">
    <property type="entry name" value="DegT/StrS_aminotransferase"/>
</dbReference>
<accession>A0ABU5F739</accession>
<dbReference type="RefSeq" id="WP_320689575.1">
    <property type="nucleotide sequence ID" value="NZ_JAXBLV010000236.1"/>
</dbReference>
<keyword evidence="1 3" id="KW-0663">Pyridoxal phosphate</keyword>
<evidence type="ECO:0000313" key="5">
    <source>
        <dbReference type="Proteomes" id="UP001272242"/>
    </source>
</evidence>
<proteinExistence type="inferred from homology"/>
<dbReference type="InterPro" id="IPR015422">
    <property type="entry name" value="PyrdxlP-dep_Trfase_small"/>
</dbReference>
<gene>
    <name evidence="4" type="ORF">R5W23_004864</name>
</gene>
<dbReference type="PANTHER" id="PTHR30244">
    <property type="entry name" value="TRANSAMINASE"/>
    <property type="match status" value="1"/>
</dbReference>
<dbReference type="Pfam" id="PF01041">
    <property type="entry name" value="DegT_DnrJ_EryC1"/>
    <property type="match status" value="1"/>
</dbReference>
<dbReference type="SUPFAM" id="SSF53383">
    <property type="entry name" value="PLP-dependent transferases"/>
    <property type="match status" value="1"/>
</dbReference>
<dbReference type="InterPro" id="IPR015421">
    <property type="entry name" value="PyrdxlP-dep_Trfase_major"/>
</dbReference>
<dbReference type="Gene3D" id="3.90.1150.10">
    <property type="entry name" value="Aspartate Aminotransferase, domain 1"/>
    <property type="match status" value="1"/>
</dbReference>
<dbReference type="Proteomes" id="UP001272242">
    <property type="component" value="Unassembled WGS sequence"/>
</dbReference>
<keyword evidence="5" id="KW-1185">Reference proteome</keyword>
<keyword evidence="4" id="KW-0032">Aminotransferase</keyword>
<comment type="caution">
    <text evidence="4">The sequence shown here is derived from an EMBL/GenBank/DDBJ whole genome shotgun (WGS) entry which is preliminary data.</text>
</comment>
<protein>
    <submittedName>
        <fullName evidence="4">DegT/DnrJ/EryC1/StrS family aminotransferase</fullName>
    </submittedName>
</protein>
<organism evidence="4 5">
    <name type="scientific">Gemmata algarum</name>
    <dbReference type="NCBI Taxonomy" id="2975278"/>
    <lineage>
        <taxon>Bacteria</taxon>
        <taxon>Pseudomonadati</taxon>
        <taxon>Planctomycetota</taxon>
        <taxon>Planctomycetia</taxon>
        <taxon>Gemmatales</taxon>
        <taxon>Gemmataceae</taxon>
        <taxon>Gemmata</taxon>
    </lineage>
</organism>
<dbReference type="CDD" id="cd00616">
    <property type="entry name" value="AHBA_syn"/>
    <property type="match status" value="1"/>
</dbReference>
<dbReference type="PANTHER" id="PTHR30244:SF36">
    <property type="entry name" value="3-OXO-GLUCOSE-6-PHOSPHATE:GLUTAMATE AMINOTRANSFERASE"/>
    <property type="match status" value="1"/>
</dbReference>
<evidence type="ECO:0000313" key="4">
    <source>
        <dbReference type="EMBL" id="MDY3563362.1"/>
    </source>
</evidence>
<dbReference type="GO" id="GO:0008483">
    <property type="term" value="F:transaminase activity"/>
    <property type="evidence" value="ECO:0007669"/>
    <property type="project" value="UniProtKB-KW"/>
</dbReference>
<dbReference type="PIRSF" id="PIRSF000390">
    <property type="entry name" value="PLP_StrS"/>
    <property type="match status" value="1"/>
</dbReference>
<keyword evidence="4" id="KW-0808">Transferase</keyword>
<dbReference type="InterPro" id="IPR015424">
    <property type="entry name" value="PyrdxlP-dep_Trfase"/>
</dbReference>
<evidence type="ECO:0000256" key="2">
    <source>
        <dbReference type="ARBA" id="ARBA00037999"/>
    </source>
</evidence>
<evidence type="ECO:0000256" key="1">
    <source>
        <dbReference type="ARBA" id="ARBA00022898"/>
    </source>
</evidence>
<comment type="similarity">
    <text evidence="2 3">Belongs to the DegT/DnrJ/EryC1 family.</text>
</comment>
<sequence>MPPTVPFNDLHPRFAAAAAEYRAAVERVLARAWYVLGPEVEAFEQAFAAYHGGGHAVGVANGTDAIELALRAAGIGPGDEVVTVAHTAVATACGVERSGARPVFADIRADDYTLDAAALAAAITPRTRAVVAVHLYGQAARLTDLRAVADRHSLLLIEDCAQAHGARDEQGRRVGTVGDLAAFSFYPTKNLGAFGDGGAVLARDPAFAARARRLRNYGQTDRYHHADPGGFNSRLDEIQAAMLTVALGRLDADNAERNRLAERYLRGLALADLPHPRPGCEHTYHLFVARVPGRDAFRSRLAARGVQTLIHYPVPVHLQPAYAHLGGREGDLPETERAAREVVSLPLFVGLTDAQQDAVIAAVNADLLAHRPAA</sequence>
<reference evidence="5" key="1">
    <citation type="journal article" date="2023" name="Mar. Drugs">
        <title>Gemmata algarum, a Novel Planctomycete Isolated from an Algal Mat, Displays Antimicrobial Activity.</title>
        <authorList>
            <person name="Kumar G."/>
            <person name="Kallscheuer N."/>
            <person name="Kashif M."/>
            <person name="Ahamad S."/>
            <person name="Jagadeeshwari U."/>
            <person name="Pannikurungottu S."/>
            <person name="Haufschild T."/>
            <person name="Kabuu M."/>
            <person name="Sasikala C."/>
            <person name="Jogler C."/>
            <person name="Ramana C."/>
        </authorList>
    </citation>
    <scope>NUCLEOTIDE SEQUENCE [LARGE SCALE GENOMIC DNA]</scope>
    <source>
        <strain evidence="5">JC673</strain>
    </source>
</reference>
<evidence type="ECO:0000256" key="3">
    <source>
        <dbReference type="RuleBase" id="RU004508"/>
    </source>
</evidence>
<dbReference type="Gene3D" id="3.40.640.10">
    <property type="entry name" value="Type I PLP-dependent aspartate aminotransferase-like (Major domain)"/>
    <property type="match status" value="1"/>
</dbReference>
<dbReference type="EMBL" id="JAXBLV010000236">
    <property type="protein sequence ID" value="MDY3563362.1"/>
    <property type="molecule type" value="Genomic_DNA"/>
</dbReference>
<name>A0ABU5F739_9BACT</name>